<keyword evidence="3" id="KW-1185">Reference proteome</keyword>
<evidence type="ECO:0000313" key="2">
    <source>
        <dbReference type="EMBL" id="AWP13030.1"/>
    </source>
</evidence>
<feature type="region of interest" description="Disordered" evidence="1">
    <location>
        <begin position="1"/>
        <end position="22"/>
    </location>
</feature>
<protein>
    <submittedName>
        <fullName evidence="2">Uncharacterized protein</fullName>
    </submittedName>
</protein>
<reference evidence="2 3" key="1">
    <citation type="submission" date="2017-12" db="EMBL/GenBank/DDBJ databases">
        <title>Integrating genomic resources of turbot (Scophthalmus maximus) in depth evaluation of genetic and physical mapping variation across individuals.</title>
        <authorList>
            <person name="Martinez P."/>
        </authorList>
    </citation>
    <scope>NUCLEOTIDE SEQUENCE [LARGE SCALE GENOMIC DNA]</scope>
</reference>
<evidence type="ECO:0000256" key="1">
    <source>
        <dbReference type="SAM" id="MobiDB-lite"/>
    </source>
</evidence>
<organism evidence="2 3">
    <name type="scientific">Scophthalmus maximus</name>
    <name type="common">Turbot</name>
    <name type="synonym">Psetta maxima</name>
    <dbReference type="NCBI Taxonomy" id="52904"/>
    <lineage>
        <taxon>Eukaryota</taxon>
        <taxon>Metazoa</taxon>
        <taxon>Chordata</taxon>
        <taxon>Craniata</taxon>
        <taxon>Vertebrata</taxon>
        <taxon>Euteleostomi</taxon>
        <taxon>Actinopterygii</taxon>
        <taxon>Neopterygii</taxon>
        <taxon>Teleostei</taxon>
        <taxon>Neoteleostei</taxon>
        <taxon>Acanthomorphata</taxon>
        <taxon>Carangaria</taxon>
        <taxon>Pleuronectiformes</taxon>
        <taxon>Pleuronectoidei</taxon>
        <taxon>Scophthalmidae</taxon>
        <taxon>Scophthalmus</taxon>
    </lineage>
</organism>
<dbReference type="Proteomes" id="UP000246464">
    <property type="component" value="Chromosome 14"/>
</dbReference>
<dbReference type="AlphaFoldDB" id="A0A2U9CAG8"/>
<name>A0A2U9CAG8_SCOMX</name>
<sequence length="111" mass="12370">MAPARVQATERPASQRDTRAVTVRVDAERSAVRCDTVRVMVPSCSHSSVLFVPVRAAVDRRTRRSRRELSHALRRCNGPAPRTSPHAPVLPTEYRNCDEEEEHSDAPLGSI</sequence>
<evidence type="ECO:0000313" key="3">
    <source>
        <dbReference type="Proteomes" id="UP000246464"/>
    </source>
</evidence>
<accession>A0A2U9CAG8</accession>
<feature type="compositionally biased region" description="Basic and acidic residues" evidence="1">
    <location>
        <begin position="13"/>
        <end position="22"/>
    </location>
</feature>
<dbReference type="EMBL" id="CP026256">
    <property type="protein sequence ID" value="AWP13030.1"/>
    <property type="molecule type" value="Genomic_DNA"/>
</dbReference>
<proteinExistence type="predicted"/>
<feature type="region of interest" description="Disordered" evidence="1">
    <location>
        <begin position="61"/>
        <end position="111"/>
    </location>
</feature>
<gene>
    <name evidence="2" type="ORF">SMAX5B_018321</name>
</gene>